<protein>
    <submittedName>
        <fullName evidence="2">Uncharacterized protein</fullName>
    </submittedName>
</protein>
<feature type="chain" id="PRO_5002459587" evidence="1">
    <location>
        <begin position="32"/>
        <end position="119"/>
    </location>
</feature>
<evidence type="ECO:0000313" key="2">
    <source>
        <dbReference type="EMBL" id="KJS62620.1"/>
    </source>
</evidence>
<evidence type="ECO:0000313" key="3">
    <source>
        <dbReference type="Proteomes" id="UP000033699"/>
    </source>
</evidence>
<evidence type="ECO:0000256" key="1">
    <source>
        <dbReference type="SAM" id="SignalP"/>
    </source>
</evidence>
<organism evidence="2 3">
    <name type="scientific">Streptomyces rubellomurinus (strain ATCC 31215)</name>
    <dbReference type="NCBI Taxonomy" id="359131"/>
    <lineage>
        <taxon>Bacteria</taxon>
        <taxon>Bacillati</taxon>
        <taxon>Actinomycetota</taxon>
        <taxon>Actinomycetes</taxon>
        <taxon>Kitasatosporales</taxon>
        <taxon>Streptomycetaceae</taxon>
        <taxon>Streptomyces</taxon>
    </lineage>
</organism>
<reference evidence="2 3" key="1">
    <citation type="submission" date="2015-02" db="EMBL/GenBank/DDBJ databases">
        <authorList>
            <person name="Ju K.-S."/>
            <person name="Doroghazi J.R."/>
            <person name="Metcalf W."/>
        </authorList>
    </citation>
    <scope>NUCLEOTIDE SEQUENCE [LARGE SCALE GENOMIC DNA]</scope>
    <source>
        <strain evidence="2 3">ATCC 31215</strain>
    </source>
</reference>
<gene>
    <name evidence="2" type="ORF">VM95_07405</name>
</gene>
<comment type="caution">
    <text evidence="2">The sequence shown here is derived from an EMBL/GenBank/DDBJ whole genome shotgun (WGS) entry which is preliminary data.</text>
</comment>
<dbReference type="OrthoDB" id="4314473at2"/>
<proteinExistence type="predicted"/>
<accession>A0A0F2TK16</accession>
<dbReference type="AlphaFoldDB" id="A0A0F2TK16"/>
<sequence>MFTPKAVLRSSAVTAAVAAAVLGLGAGGAQAAGWPPLQPGAYLYTGTGGSGAVTTVDLNDFGTCHALSTPARSVQVANGSASVQLYPGAGCTGSYSWLSGSLAQSNLPFPAQSYRVVPA</sequence>
<dbReference type="Proteomes" id="UP000033699">
    <property type="component" value="Unassembled WGS sequence"/>
</dbReference>
<dbReference type="RefSeq" id="WP_045693248.1">
    <property type="nucleotide sequence ID" value="NZ_JZKH01000010.1"/>
</dbReference>
<name>A0A0F2TK16_STRR3</name>
<dbReference type="EMBL" id="JZKH01000010">
    <property type="protein sequence ID" value="KJS62620.1"/>
    <property type="molecule type" value="Genomic_DNA"/>
</dbReference>
<keyword evidence="1" id="KW-0732">Signal</keyword>
<keyword evidence="3" id="KW-1185">Reference proteome</keyword>
<feature type="signal peptide" evidence="1">
    <location>
        <begin position="1"/>
        <end position="31"/>
    </location>
</feature>
<dbReference type="PATRIC" id="fig|359131.3.peg.7737"/>